<accession>A0AAE3GB35</accession>
<feature type="chain" id="PRO_5042285517" evidence="6">
    <location>
        <begin position="51"/>
        <end position="251"/>
    </location>
</feature>
<feature type="signal peptide" evidence="6">
    <location>
        <begin position="1"/>
        <end position="50"/>
    </location>
</feature>
<keyword evidence="6" id="KW-0732">Signal</keyword>
<evidence type="ECO:0000256" key="2">
    <source>
        <dbReference type="ARBA" id="ARBA00022487"/>
    </source>
</evidence>
<dbReference type="AlphaFoldDB" id="A0AAE3GB35"/>
<comment type="similarity">
    <text evidence="1">Belongs to the cutinase family.</text>
</comment>
<keyword evidence="3" id="KW-0378">Hydrolase</keyword>
<keyword evidence="4" id="KW-1015">Disulfide bond</keyword>
<evidence type="ECO:0000256" key="5">
    <source>
        <dbReference type="SAM" id="MobiDB-lite"/>
    </source>
</evidence>
<dbReference type="InterPro" id="IPR000675">
    <property type="entry name" value="Cutinase/axe"/>
</dbReference>
<dbReference type="InterPro" id="IPR029058">
    <property type="entry name" value="AB_hydrolase_fold"/>
</dbReference>
<evidence type="ECO:0000256" key="4">
    <source>
        <dbReference type="ARBA" id="ARBA00023157"/>
    </source>
</evidence>
<proteinExistence type="inferred from homology"/>
<evidence type="ECO:0000256" key="3">
    <source>
        <dbReference type="ARBA" id="ARBA00022801"/>
    </source>
</evidence>
<dbReference type="SMART" id="SM01110">
    <property type="entry name" value="Cutinase"/>
    <property type="match status" value="1"/>
</dbReference>
<dbReference type="Pfam" id="PF01083">
    <property type="entry name" value="Cutinase"/>
    <property type="match status" value="1"/>
</dbReference>
<dbReference type="Gene3D" id="3.40.50.1820">
    <property type="entry name" value="alpha/beta hydrolase"/>
    <property type="match status" value="1"/>
</dbReference>
<dbReference type="InterPro" id="IPR006311">
    <property type="entry name" value="TAT_signal"/>
</dbReference>
<evidence type="ECO:0000256" key="6">
    <source>
        <dbReference type="SAM" id="SignalP"/>
    </source>
</evidence>
<dbReference type="GO" id="GO:0052689">
    <property type="term" value="F:carboxylic ester hydrolase activity"/>
    <property type="evidence" value="ECO:0007669"/>
    <property type="project" value="UniProtKB-KW"/>
</dbReference>
<keyword evidence="2" id="KW-0719">Serine esterase</keyword>
<protein>
    <submittedName>
        <fullName evidence="7">Cutinase</fullName>
    </submittedName>
</protein>
<dbReference type="RefSeq" id="WP_253769432.1">
    <property type="nucleotide sequence ID" value="NZ_JAMTCK010000004.1"/>
</dbReference>
<reference evidence="7" key="1">
    <citation type="submission" date="2022-06" db="EMBL/GenBank/DDBJ databases">
        <title>Genomic Encyclopedia of Archaeal and Bacterial Type Strains, Phase II (KMG-II): from individual species to whole genera.</title>
        <authorList>
            <person name="Goeker M."/>
        </authorList>
    </citation>
    <scope>NUCLEOTIDE SEQUENCE</scope>
    <source>
        <strain evidence="7">DSM 43935</strain>
    </source>
</reference>
<dbReference type="EMBL" id="JAMTCK010000004">
    <property type="protein sequence ID" value="MCP2165017.1"/>
    <property type="molecule type" value="Genomic_DNA"/>
</dbReference>
<keyword evidence="8" id="KW-1185">Reference proteome</keyword>
<evidence type="ECO:0000313" key="7">
    <source>
        <dbReference type="EMBL" id="MCP2165017.1"/>
    </source>
</evidence>
<evidence type="ECO:0000256" key="1">
    <source>
        <dbReference type="ARBA" id="ARBA00007534"/>
    </source>
</evidence>
<organism evidence="7 8">
    <name type="scientific">Goodfellowiella coeruleoviolacea</name>
    <dbReference type="NCBI Taxonomy" id="334858"/>
    <lineage>
        <taxon>Bacteria</taxon>
        <taxon>Bacillati</taxon>
        <taxon>Actinomycetota</taxon>
        <taxon>Actinomycetes</taxon>
        <taxon>Pseudonocardiales</taxon>
        <taxon>Pseudonocardiaceae</taxon>
        <taxon>Goodfellowiella</taxon>
    </lineage>
</organism>
<name>A0AAE3GB35_9PSEU</name>
<gene>
    <name evidence="7" type="ORF">LX83_001866</name>
</gene>
<evidence type="ECO:0000313" key="8">
    <source>
        <dbReference type="Proteomes" id="UP001206128"/>
    </source>
</evidence>
<dbReference type="Proteomes" id="UP001206128">
    <property type="component" value="Unassembled WGS sequence"/>
</dbReference>
<feature type="region of interest" description="Disordered" evidence="5">
    <location>
        <begin position="1"/>
        <end position="24"/>
    </location>
</feature>
<dbReference type="PANTHER" id="PTHR33630">
    <property type="entry name" value="CUTINASE RV1984C-RELATED-RELATED"/>
    <property type="match status" value="1"/>
</dbReference>
<comment type="caution">
    <text evidence="7">The sequence shown here is derived from an EMBL/GenBank/DDBJ whole genome shotgun (WGS) entry which is preliminary data.</text>
</comment>
<sequence>MLHSSGPAPRRGDSTTPRTGRPVSRRAAAAAALALVGVTAAVSAATPASAAPSSSTASTASTRAACADLEVVFARGTGEVPGLGITGTPLVSAVKSALPGVSVASYAVNYAANVSQTSAGPGATDMSNHIKAVAAQCPDTRFAVGGYSQGASVTDIAIGIRTVLGVGGTIPADLAPRVVAVIAFGNPLGLSGRTIATASPTYGPKSLEFCNRGDSVCGGTGTGPGYGHLSYAYDGSVPAAAEFIAARYTAS</sequence>
<dbReference type="PANTHER" id="PTHR33630:SF9">
    <property type="entry name" value="CUTINASE 4"/>
    <property type="match status" value="1"/>
</dbReference>
<dbReference type="SUPFAM" id="SSF53474">
    <property type="entry name" value="alpha/beta-Hydrolases"/>
    <property type="match status" value="1"/>
</dbReference>
<dbReference type="PROSITE" id="PS51318">
    <property type="entry name" value="TAT"/>
    <property type="match status" value="1"/>
</dbReference>